<name>A0ABN2QX48_9PSEU</name>
<comment type="caution">
    <text evidence="1">The sequence shown here is derived from an EMBL/GenBank/DDBJ whole genome shotgun (WGS) entry which is preliminary data.</text>
</comment>
<protein>
    <submittedName>
        <fullName evidence="1">Uncharacterized protein</fullName>
    </submittedName>
</protein>
<dbReference type="InterPro" id="IPR045592">
    <property type="entry name" value="DUF6461"/>
</dbReference>
<gene>
    <name evidence="1" type="ORF">GCM10009754_32810</name>
</gene>
<accession>A0ABN2QX48</accession>
<organism evidence="1 2">
    <name type="scientific">Amycolatopsis minnesotensis</name>
    <dbReference type="NCBI Taxonomy" id="337894"/>
    <lineage>
        <taxon>Bacteria</taxon>
        <taxon>Bacillati</taxon>
        <taxon>Actinomycetota</taxon>
        <taxon>Actinomycetes</taxon>
        <taxon>Pseudonocardiales</taxon>
        <taxon>Pseudonocardiaceae</taxon>
        <taxon>Amycolatopsis</taxon>
    </lineage>
</organism>
<reference evidence="1 2" key="1">
    <citation type="journal article" date="2019" name="Int. J. Syst. Evol. Microbiol.">
        <title>The Global Catalogue of Microorganisms (GCM) 10K type strain sequencing project: providing services to taxonomists for standard genome sequencing and annotation.</title>
        <authorList>
            <consortium name="The Broad Institute Genomics Platform"/>
            <consortium name="The Broad Institute Genome Sequencing Center for Infectious Disease"/>
            <person name="Wu L."/>
            <person name="Ma J."/>
        </authorList>
    </citation>
    <scope>NUCLEOTIDE SEQUENCE [LARGE SCALE GENOMIC DNA]</scope>
    <source>
        <strain evidence="1 2">JCM 14545</strain>
    </source>
</reference>
<proteinExistence type="predicted"/>
<keyword evidence="2" id="KW-1185">Reference proteome</keyword>
<dbReference type="Proteomes" id="UP001501116">
    <property type="component" value="Unassembled WGS sequence"/>
</dbReference>
<evidence type="ECO:0000313" key="2">
    <source>
        <dbReference type="Proteomes" id="UP001501116"/>
    </source>
</evidence>
<sequence>MTELLRQFETLTEPVTSPSGEWALRYNDEGRAEISDRNGTATWTAGAAGTLALEPEGVFAVREGDQVVWRADLPKLRYSAMGVTDDGDGVIYHHGLPKYSLRHGPIEAVSPGDRAPLAEIHGSRFLEPGDGQGWLATLQVADAYCVTVIHDVDPDEALRRFGAEDKEISTATWAQLGRRASYEETDSVSMVVAAFALGRHTLLVEDNGWEAIGRPDLSRGTFAVTSYLGGHGVHQFLVSRDGETLANFMDYVASEADGAEPGVLTEALARMGIGDIEEFDSDDANLLDDLELLCQLTGVWPEVADVTGPARVAILHRTVQQRLQDA</sequence>
<dbReference type="Pfam" id="PF20062">
    <property type="entry name" value="DUF6461"/>
    <property type="match status" value="1"/>
</dbReference>
<evidence type="ECO:0000313" key="1">
    <source>
        <dbReference type="EMBL" id="GAA1959751.1"/>
    </source>
</evidence>
<dbReference type="RefSeq" id="WP_344418604.1">
    <property type="nucleotide sequence ID" value="NZ_BAAANN010000012.1"/>
</dbReference>
<dbReference type="EMBL" id="BAAANN010000012">
    <property type="protein sequence ID" value="GAA1959751.1"/>
    <property type="molecule type" value="Genomic_DNA"/>
</dbReference>